<dbReference type="AlphaFoldDB" id="A0A8J7DXF6"/>
<sequence length="143" mass="16166">MTTVWLVLMSPYAYDRAMKKAEKVAKRQETPLRVVFFIEQNAVSGMVEDLSEMGWLGPGSLRTLQNSMSQGYRALADDVLERVQRKVEQVEVILEGVVEKPSLVDYLNRLSKTEDVKIILGAAELPTVNVDDLPKTVQWIVDK</sequence>
<protein>
    <submittedName>
        <fullName evidence="1">Uncharacterized protein</fullName>
    </submittedName>
</protein>
<evidence type="ECO:0000313" key="1">
    <source>
        <dbReference type="EMBL" id="MBE9117157.1"/>
    </source>
</evidence>
<accession>A0A8J7DXF6</accession>
<name>A0A8J7DXF6_9CYAN</name>
<comment type="caution">
    <text evidence="1">The sequence shown here is derived from an EMBL/GenBank/DDBJ whole genome shotgun (WGS) entry which is preliminary data.</text>
</comment>
<keyword evidence="2" id="KW-1185">Reference proteome</keyword>
<organism evidence="1 2">
    <name type="scientific">Lusitaniella coriacea LEGE 07157</name>
    <dbReference type="NCBI Taxonomy" id="945747"/>
    <lineage>
        <taxon>Bacteria</taxon>
        <taxon>Bacillati</taxon>
        <taxon>Cyanobacteriota</taxon>
        <taxon>Cyanophyceae</taxon>
        <taxon>Spirulinales</taxon>
        <taxon>Lusitaniellaceae</taxon>
        <taxon>Lusitaniella</taxon>
    </lineage>
</organism>
<proteinExistence type="predicted"/>
<evidence type="ECO:0000313" key="2">
    <source>
        <dbReference type="Proteomes" id="UP000654482"/>
    </source>
</evidence>
<reference evidence="1" key="1">
    <citation type="submission" date="2020-10" db="EMBL/GenBank/DDBJ databases">
        <authorList>
            <person name="Castelo-Branco R."/>
            <person name="Eusebio N."/>
            <person name="Adriana R."/>
            <person name="Vieira A."/>
            <person name="Brugerolle De Fraissinette N."/>
            <person name="Rezende De Castro R."/>
            <person name="Schneider M.P."/>
            <person name="Vasconcelos V."/>
            <person name="Leao P.N."/>
        </authorList>
    </citation>
    <scope>NUCLEOTIDE SEQUENCE</scope>
    <source>
        <strain evidence="1">LEGE 07157</strain>
    </source>
</reference>
<dbReference type="EMBL" id="JADEWZ010000021">
    <property type="protein sequence ID" value="MBE9117157.1"/>
    <property type="molecule type" value="Genomic_DNA"/>
</dbReference>
<dbReference type="RefSeq" id="WP_194030249.1">
    <property type="nucleotide sequence ID" value="NZ_JADEWZ010000021.1"/>
</dbReference>
<dbReference type="Proteomes" id="UP000654482">
    <property type="component" value="Unassembled WGS sequence"/>
</dbReference>
<gene>
    <name evidence="1" type="ORF">IQ249_14750</name>
</gene>